<accession>A0AAJ1T6Y7</accession>
<dbReference type="Pfam" id="PF07098">
    <property type="entry name" value="DUF1360"/>
    <property type="match status" value="1"/>
</dbReference>
<evidence type="ECO:0000313" key="3">
    <source>
        <dbReference type="Proteomes" id="UP001237207"/>
    </source>
</evidence>
<feature type="transmembrane region" description="Helical" evidence="1">
    <location>
        <begin position="63"/>
        <end position="84"/>
    </location>
</feature>
<dbReference type="EMBL" id="JAUSUC010000042">
    <property type="protein sequence ID" value="MDQ0216291.1"/>
    <property type="molecule type" value="Genomic_DNA"/>
</dbReference>
<keyword evidence="1" id="KW-0472">Membrane</keyword>
<gene>
    <name evidence="2" type="ORF">J2S13_002732</name>
</gene>
<comment type="caution">
    <text evidence="2">The sequence shown here is derived from an EMBL/GenBank/DDBJ whole genome shotgun (WGS) entry which is preliminary data.</text>
</comment>
<dbReference type="RefSeq" id="WP_307258296.1">
    <property type="nucleotide sequence ID" value="NZ_JAUSUC010000042.1"/>
</dbReference>
<reference evidence="2" key="1">
    <citation type="submission" date="2023-07" db="EMBL/GenBank/DDBJ databases">
        <title>Genomic Encyclopedia of Type Strains, Phase IV (KMG-IV): sequencing the most valuable type-strain genomes for metagenomic binning, comparative biology and taxonomic classification.</title>
        <authorList>
            <person name="Goeker M."/>
        </authorList>
    </citation>
    <scope>NUCLEOTIDE SEQUENCE</scope>
    <source>
        <strain evidence="2">DSM 23947</strain>
    </source>
</reference>
<protein>
    <recommendedName>
        <fullName evidence="4">DUF1360 domain-containing protein</fullName>
    </recommendedName>
</protein>
<dbReference type="Proteomes" id="UP001237207">
    <property type="component" value="Unassembled WGS sequence"/>
</dbReference>
<feature type="transmembrane region" description="Helical" evidence="1">
    <location>
        <begin position="90"/>
        <end position="113"/>
    </location>
</feature>
<sequence>MNEIGLTVLLILGLASFRLTRLIVFDKITEPMRRPFFNEIEEKDENGKEMIYLVPKERGIRKWIGELLSCYWCTGIWVSIFLIALYLEKWLLGEIIIIILAVAAIGSILEVIVTKSLR</sequence>
<keyword evidence="1" id="KW-1133">Transmembrane helix</keyword>
<proteinExistence type="predicted"/>
<evidence type="ECO:0008006" key="4">
    <source>
        <dbReference type="Google" id="ProtNLM"/>
    </source>
</evidence>
<keyword evidence="3" id="KW-1185">Reference proteome</keyword>
<evidence type="ECO:0000256" key="1">
    <source>
        <dbReference type="SAM" id="Phobius"/>
    </source>
</evidence>
<feature type="transmembrane region" description="Helical" evidence="1">
    <location>
        <begin position="6"/>
        <end position="24"/>
    </location>
</feature>
<dbReference type="AlphaFoldDB" id="A0AAJ1T6Y7"/>
<organism evidence="2 3">
    <name type="scientific">Oikeobacillus pervagus</name>
    <dbReference type="NCBI Taxonomy" id="1325931"/>
    <lineage>
        <taxon>Bacteria</taxon>
        <taxon>Bacillati</taxon>
        <taxon>Bacillota</taxon>
        <taxon>Bacilli</taxon>
        <taxon>Bacillales</taxon>
        <taxon>Bacillaceae</taxon>
        <taxon>Oikeobacillus</taxon>
    </lineage>
</organism>
<dbReference type="InterPro" id="IPR010773">
    <property type="entry name" value="Mycophage_PG1_Gp7"/>
</dbReference>
<evidence type="ECO:0000313" key="2">
    <source>
        <dbReference type="EMBL" id="MDQ0216291.1"/>
    </source>
</evidence>
<keyword evidence="1" id="KW-0812">Transmembrane</keyword>
<name>A0AAJ1T6Y7_9BACI</name>